<name>L2GNF5_VITCO</name>
<dbReference type="SUPFAM" id="SSF57783">
    <property type="entry name" value="Zinc beta-ribbon"/>
    <property type="match status" value="1"/>
</dbReference>
<dbReference type="GeneID" id="19881244"/>
<dbReference type="SUPFAM" id="SSF46942">
    <property type="entry name" value="Elongation factor TFIIS domain 2"/>
    <property type="match status" value="1"/>
</dbReference>
<dbReference type="PROSITE" id="PS51321">
    <property type="entry name" value="TFIIS_CENTRAL"/>
    <property type="match status" value="1"/>
</dbReference>
<dbReference type="GO" id="GO:0005634">
    <property type="term" value="C:nucleus"/>
    <property type="evidence" value="ECO:0007669"/>
    <property type="project" value="TreeGrafter"/>
</dbReference>
<evidence type="ECO:0000313" key="9">
    <source>
        <dbReference type="Proteomes" id="UP000011082"/>
    </source>
</evidence>
<dbReference type="PROSITE" id="PS00466">
    <property type="entry name" value="ZF_TFIIS_1"/>
    <property type="match status" value="1"/>
</dbReference>
<dbReference type="CDD" id="cd13749">
    <property type="entry name" value="Zn-ribbon_TFIIS"/>
    <property type="match status" value="1"/>
</dbReference>
<dbReference type="PANTHER" id="PTHR11477">
    <property type="entry name" value="TRANSCRIPTION FACTOR S-II ZINC FINGER DOMAIN-CONTAINING PROTEIN"/>
    <property type="match status" value="1"/>
</dbReference>
<dbReference type="InterPro" id="IPR003618">
    <property type="entry name" value="TFIIS_cen_dom"/>
</dbReference>
<dbReference type="EMBL" id="JH370132">
    <property type="protein sequence ID" value="ELA42428.1"/>
    <property type="molecule type" value="Genomic_DNA"/>
</dbReference>
<dbReference type="SMART" id="SM00440">
    <property type="entry name" value="ZnF_C2C2"/>
    <property type="match status" value="1"/>
</dbReference>
<feature type="domain" description="TFIIS central" evidence="7">
    <location>
        <begin position="121"/>
        <end position="231"/>
    </location>
</feature>
<dbReference type="VEuPathDB" id="MicrosporidiaDB:VICG_00527"/>
<feature type="domain" description="TFIIS-type" evidence="6">
    <location>
        <begin position="233"/>
        <end position="273"/>
    </location>
</feature>
<dbReference type="GO" id="GO:0003676">
    <property type="term" value="F:nucleic acid binding"/>
    <property type="evidence" value="ECO:0007669"/>
    <property type="project" value="InterPro"/>
</dbReference>
<evidence type="ECO:0000256" key="2">
    <source>
        <dbReference type="ARBA" id="ARBA00022771"/>
    </source>
</evidence>
<dbReference type="InterPro" id="IPR036575">
    <property type="entry name" value="TFIIS_cen_dom_sf"/>
</dbReference>
<evidence type="ECO:0000256" key="1">
    <source>
        <dbReference type="ARBA" id="ARBA00022723"/>
    </source>
</evidence>
<keyword evidence="3" id="KW-0862">Zinc</keyword>
<dbReference type="AlphaFoldDB" id="L2GNF5"/>
<dbReference type="Pfam" id="PF01096">
    <property type="entry name" value="Zn_ribbon_TFIIS"/>
    <property type="match status" value="1"/>
</dbReference>
<sequence>MDKILIAVSSNDGKKIDEKKIAGYIAELNDLSHETLKQLLNSCSSQELALFIKQEFFKQINARNMKITGELAEELRSVSTENTRNVVELSDHVDESEDLERYDKNLTEEEAIKKHSFNNSKYDKALEMFLGAFKANVKDINFDKAVFLSKCIVEHHISEFSSTFPKEVRSKSHNLRENSKLCLSVYTSKIDTSDFVKMLPAQMQSEELRSRDSEYIKESLLASQVASAAADTDMFQCSKCKQKKCTYSQLQTRSCDEPMTTFVTCTNCGHRWKF</sequence>
<keyword evidence="8" id="KW-0251">Elongation factor</keyword>
<accession>L2GNF5</accession>
<dbReference type="Pfam" id="PF07500">
    <property type="entry name" value="TFIIS_M"/>
    <property type="match status" value="1"/>
</dbReference>
<protein>
    <submittedName>
        <fullName evidence="8">Transcription elongation factor S-II</fullName>
    </submittedName>
</protein>
<dbReference type="STRING" id="993615.L2GNF5"/>
<evidence type="ECO:0000256" key="5">
    <source>
        <dbReference type="PROSITE-ProRule" id="PRU00472"/>
    </source>
</evidence>
<dbReference type="Gene3D" id="1.10.472.30">
    <property type="entry name" value="Transcription elongation factor S-II, central domain"/>
    <property type="match status" value="1"/>
</dbReference>
<keyword evidence="1" id="KW-0479">Metal-binding</keyword>
<dbReference type="InterPro" id="IPR001222">
    <property type="entry name" value="Znf_TFIIS"/>
</dbReference>
<reference evidence="9" key="1">
    <citation type="submission" date="2011-05" db="EMBL/GenBank/DDBJ databases">
        <title>The genome sequence of Vittaforma corneae strain ATCC 50505.</title>
        <authorList>
            <consortium name="The Broad Institute Genome Sequencing Platform"/>
            <person name="Cuomo C."/>
            <person name="Didier E."/>
            <person name="Bowers L."/>
            <person name="Young S.K."/>
            <person name="Zeng Q."/>
            <person name="Gargeya S."/>
            <person name="Fitzgerald M."/>
            <person name="Haas B."/>
            <person name="Abouelleil A."/>
            <person name="Alvarado L."/>
            <person name="Arachchi H.M."/>
            <person name="Berlin A."/>
            <person name="Chapman S.B."/>
            <person name="Gearin G."/>
            <person name="Goldberg J."/>
            <person name="Griggs A."/>
            <person name="Gujja S."/>
            <person name="Hansen M."/>
            <person name="Heiman D."/>
            <person name="Howarth C."/>
            <person name="Larimer J."/>
            <person name="Lui A."/>
            <person name="MacDonald P.J.P."/>
            <person name="McCowen C."/>
            <person name="Montmayeur A."/>
            <person name="Murphy C."/>
            <person name="Neiman D."/>
            <person name="Pearson M."/>
            <person name="Priest M."/>
            <person name="Roberts A."/>
            <person name="Saif S."/>
            <person name="Shea T."/>
            <person name="Sisk P."/>
            <person name="Stolte C."/>
            <person name="Sykes S."/>
            <person name="Wortman J."/>
            <person name="Nusbaum C."/>
            <person name="Birren B."/>
        </authorList>
    </citation>
    <scope>NUCLEOTIDE SEQUENCE [LARGE SCALE GENOMIC DNA]</scope>
    <source>
        <strain evidence="9">ATCC 50505</strain>
    </source>
</reference>
<gene>
    <name evidence="8" type="ORF">VICG_00527</name>
</gene>
<dbReference type="OrthoDB" id="44867at2759"/>
<dbReference type="GO" id="GO:0006351">
    <property type="term" value="P:DNA-templated transcription"/>
    <property type="evidence" value="ECO:0007669"/>
    <property type="project" value="InterPro"/>
</dbReference>
<keyword evidence="4" id="KW-0539">Nucleus</keyword>
<dbReference type="PANTHER" id="PTHR11477:SF0">
    <property type="entry name" value="IP08861P-RELATED"/>
    <property type="match status" value="1"/>
</dbReference>
<dbReference type="PROSITE" id="PS51133">
    <property type="entry name" value="ZF_TFIIS_2"/>
    <property type="match status" value="1"/>
</dbReference>
<evidence type="ECO:0000259" key="7">
    <source>
        <dbReference type="PROSITE" id="PS51321"/>
    </source>
</evidence>
<dbReference type="Proteomes" id="UP000011082">
    <property type="component" value="Unassembled WGS sequence"/>
</dbReference>
<keyword evidence="9" id="KW-1185">Reference proteome</keyword>
<dbReference type="HOGENOM" id="CLU_037637_4_0_1"/>
<keyword evidence="2 5" id="KW-0863">Zinc-finger</keyword>
<evidence type="ECO:0000256" key="3">
    <source>
        <dbReference type="ARBA" id="ARBA00022833"/>
    </source>
</evidence>
<dbReference type="RefSeq" id="XP_007603979.1">
    <property type="nucleotide sequence ID" value="XM_007603917.1"/>
</dbReference>
<evidence type="ECO:0000259" key="6">
    <source>
        <dbReference type="PROSITE" id="PS51133"/>
    </source>
</evidence>
<proteinExistence type="predicted"/>
<dbReference type="GO" id="GO:0003746">
    <property type="term" value="F:translation elongation factor activity"/>
    <property type="evidence" value="ECO:0007669"/>
    <property type="project" value="UniProtKB-KW"/>
</dbReference>
<dbReference type="Gene3D" id="2.20.25.10">
    <property type="match status" value="1"/>
</dbReference>
<dbReference type="InParanoid" id="L2GNF5"/>
<keyword evidence="8" id="KW-0648">Protein biosynthesis</keyword>
<organism evidence="8 9">
    <name type="scientific">Vittaforma corneae (strain ATCC 50505)</name>
    <name type="common">Microsporidian parasite</name>
    <name type="synonym">Nosema corneum</name>
    <dbReference type="NCBI Taxonomy" id="993615"/>
    <lineage>
        <taxon>Eukaryota</taxon>
        <taxon>Fungi</taxon>
        <taxon>Fungi incertae sedis</taxon>
        <taxon>Microsporidia</taxon>
        <taxon>Nosematidae</taxon>
        <taxon>Vittaforma</taxon>
    </lineage>
</organism>
<dbReference type="GO" id="GO:0008270">
    <property type="term" value="F:zinc ion binding"/>
    <property type="evidence" value="ECO:0007669"/>
    <property type="project" value="UniProtKB-KW"/>
</dbReference>
<evidence type="ECO:0000256" key="4">
    <source>
        <dbReference type="ARBA" id="ARBA00023242"/>
    </source>
</evidence>
<evidence type="ECO:0000313" key="8">
    <source>
        <dbReference type="EMBL" id="ELA42428.1"/>
    </source>
</evidence>